<evidence type="ECO:0000256" key="2">
    <source>
        <dbReference type="ARBA" id="ARBA00004141"/>
    </source>
</evidence>
<reference evidence="14" key="2">
    <citation type="submission" date="2017-06" db="EMBL/GenBank/DDBJ databases">
        <title>The pomegranate genome and the genomics of punicalagin biosynthesis.</title>
        <authorList>
            <person name="Xu C."/>
        </authorList>
    </citation>
    <scope>NUCLEOTIDE SEQUENCE [LARGE SCALE GENOMIC DNA]</scope>
    <source>
        <tissue evidence="14">Fresh leaf</tissue>
    </source>
</reference>
<evidence type="ECO:0000256" key="9">
    <source>
        <dbReference type="ARBA" id="ARBA00022833"/>
    </source>
</evidence>
<dbReference type="SMART" id="SM00744">
    <property type="entry name" value="RINGv"/>
    <property type="match status" value="1"/>
</dbReference>
<dbReference type="InterPro" id="IPR001841">
    <property type="entry name" value="Znf_RING"/>
</dbReference>
<gene>
    <name evidence="14" type="ORF">CDL15_Pgr013682</name>
    <name evidence="15" type="ORF">CRG98_019679</name>
</gene>
<dbReference type="InterPro" id="IPR011016">
    <property type="entry name" value="Znf_RING-CH"/>
</dbReference>
<evidence type="ECO:0000256" key="5">
    <source>
        <dbReference type="ARBA" id="ARBA00022692"/>
    </source>
</evidence>
<dbReference type="PANTHER" id="PTHR45977:SF13">
    <property type="entry name" value="GB|AAF27103.1"/>
    <property type="match status" value="1"/>
</dbReference>
<evidence type="ECO:0000256" key="6">
    <source>
        <dbReference type="ARBA" id="ARBA00022723"/>
    </source>
</evidence>
<dbReference type="GO" id="GO:0006511">
    <property type="term" value="P:ubiquitin-dependent protein catabolic process"/>
    <property type="evidence" value="ECO:0007669"/>
    <property type="project" value="TreeGrafter"/>
</dbReference>
<evidence type="ECO:0000313" key="16">
    <source>
        <dbReference type="Proteomes" id="UP000197138"/>
    </source>
</evidence>
<evidence type="ECO:0000256" key="12">
    <source>
        <dbReference type="PROSITE-ProRule" id="PRU00175"/>
    </source>
</evidence>
<evidence type="ECO:0000313" key="17">
    <source>
        <dbReference type="Proteomes" id="UP000233551"/>
    </source>
</evidence>
<dbReference type="GO" id="GO:0016567">
    <property type="term" value="P:protein ubiquitination"/>
    <property type="evidence" value="ECO:0007669"/>
    <property type="project" value="TreeGrafter"/>
</dbReference>
<dbReference type="InterPro" id="IPR013083">
    <property type="entry name" value="Znf_RING/FYVE/PHD"/>
</dbReference>
<proteinExistence type="predicted"/>
<sequence length="203" mass="22618">MCTDNQTLVPTLILNHAKHLTIESGPYFLHFFFLLSSHTHKFDSLGNHHAKQAPLDSKGSFGYMVLQSLASFVCNFIGIPKRPAKTKQVVQYEEPGSGCNPENVGRDGLSNMDSPSPPSSGEVCRCCVCLSGMKDGEDLRVLPCTHRFHGPCIDRWFSGPRKRTCPMCRFMLDGGSGEVASRRWEELTEEMAIWFSSFHVAGF</sequence>
<dbReference type="Proteomes" id="UP000233551">
    <property type="component" value="Unassembled WGS sequence"/>
</dbReference>
<keyword evidence="17" id="KW-1185">Reference proteome</keyword>
<dbReference type="SMART" id="SM00184">
    <property type="entry name" value="RING"/>
    <property type="match status" value="1"/>
</dbReference>
<dbReference type="GO" id="GO:0008270">
    <property type="term" value="F:zinc ion binding"/>
    <property type="evidence" value="ECO:0007669"/>
    <property type="project" value="UniProtKB-KW"/>
</dbReference>
<evidence type="ECO:0000256" key="4">
    <source>
        <dbReference type="ARBA" id="ARBA00022679"/>
    </source>
</evidence>
<dbReference type="PROSITE" id="PS50089">
    <property type="entry name" value="ZF_RING_2"/>
    <property type="match status" value="1"/>
</dbReference>
<dbReference type="SUPFAM" id="SSF57850">
    <property type="entry name" value="RING/U-box"/>
    <property type="match status" value="1"/>
</dbReference>
<evidence type="ECO:0000256" key="3">
    <source>
        <dbReference type="ARBA" id="ARBA00012483"/>
    </source>
</evidence>
<protein>
    <recommendedName>
        <fullName evidence="3">RING-type E3 ubiquitin transferase</fullName>
        <ecNumber evidence="3">2.3.2.27</ecNumber>
    </recommendedName>
</protein>
<dbReference type="GO" id="GO:0016020">
    <property type="term" value="C:membrane"/>
    <property type="evidence" value="ECO:0007669"/>
    <property type="project" value="UniProtKB-SubCell"/>
</dbReference>
<dbReference type="AlphaFoldDB" id="A0A218W146"/>
<dbReference type="EMBL" id="MTKT01005554">
    <property type="protein sequence ID" value="OWM66465.1"/>
    <property type="molecule type" value="Genomic_DNA"/>
</dbReference>
<keyword evidence="4" id="KW-0808">Transferase</keyword>
<keyword evidence="5" id="KW-0812">Transmembrane</keyword>
<keyword evidence="10" id="KW-1133">Transmembrane helix</keyword>
<evidence type="ECO:0000313" key="14">
    <source>
        <dbReference type="EMBL" id="OWM66465.1"/>
    </source>
</evidence>
<reference evidence="15 17" key="3">
    <citation type="submission" date="2017-11" db="EMBL/GenBank/DDBJ databases">
        <title>De-novo sequencing of pomegranate (Punica granatum L.) genome.</title>
        <authorList>
            <person name="Akparov Z."/>
            <person name="Amiraslanov A."/>
            <person name="Hajiyeva S."/>
            <person name="Abbasov M."/>
            <person name="Kaur K."/>
            <person name="Hamwieh A."/>
            <person name="Solovyev V."/>
            <person name="Salamov A."/>
            <person name="Braich B."/>
            <person name="Kosarev P."/>
            <person name="Mahmoud A."/>
            <person name="Hajiyev E."/>
            <person name="Babayeva S."/>
            <person name="Izzatullayeva V."/>
            <person name="Mammadov A."/>
            <person name="Mammadov A."/>
            <person name="Sharifova S."/>
            <person name="Ojaghi J."/>
            <person name="Eynullazada K."/>
            <person name="Bayramov B."/>
            <person name="Abdulazimova A."/>
            <person name="Shahmuradov I."/>
        </authorList>
    </citation>
    <scope>NUCLEOTIDE SEQUENCE [LARGE SCALE GENOMIC DNA]</scope>
    <source>
        <strain evidence="15">AG2017</strain>
        <strain evidence="17">cv. AG2017</strain>
        <tissue evidence="15">Leaf</tissue>
    </source>
</reference>
<dbReference type="Proteomes" id="UP000197138">
    <property type="component" value="Unassembled WGS sequence"/>
</dbReference>
<evidence type="ECO:0000313" key="15">
    <source>
        <dbReference type="EMBL" id="PKI59906.1"/>
    </source>
</evidence>
<keyword evidence="8" id="KW-0833">Ubl conjugation pathway</keyword>
<comment type="catalytic activity">
    <reaction evidence="1">
        <text>S-ubiquitinyl-[E2 ubiquitin-conjugating enzyme]-L-cysteine + [acceptor protein]-L-lysine = [E2 ubiquitin-conjugating enzyme]-L-cysteine + N(6)-ubiquitinyl-[acceptor protein]-L-lysine.</text>
        <dbReference type="EC" id="2.3.2.27"/>
    </reaction>
</comment>
<reference evidence="16" key="1">
    <citation type="journal article" date="2017" name="Plant J.">
        <title>The pomegranate (Punica granatum L.) genome and the genomics of punicalagin biosynthesis.</title>
        <authorList>
            <person name="Qin G."/>
            <person name="Xu C."/>
            <person name="Ming R."/>
            <person name="Tang H."/>
            <person name="Guyot R."/>
            <person name="Kramer E.M."/>
            <person name="Hu Y."/>
            <person name="Yi X."/>
            <person name="Qi Y."/>
            <person name="Xu X."/>
            <person name="Gao Z."/>
            <person name="Pan H."/>
            <person name="Jian J."/>
            <person name="Tian Y."/>
            <person name="Yue Z."/>
            <person name="Xu Y."/>
        </authorList>
    </citation>
    <scope>NUCLEOTIDE SEQUENCE [LARGE SCALE GENOMIC DNA]</scope>
    <source>
        <strain evidence="16">cv. Dabenzi</strain>
    </source>
</reference>
<evidence type="ECO:0000256" key="10">
    <source>
        <dbReference type="ARBA" id="ARBA00022989"/>
    </source>
</evidence>
<keyword evidence="7 12" id="KW-0863">Zinc-finger</keyword>
<evidence type="ECO:0000259" key="13">
    <source>
        <dbReference type="PROSITE" id="PS50089"/>
    </source>
</evidence>
<keyword evidence="11" id="KW-0472">Membrane</keyword>
<organism evidence="14 16">
    <name type="scientific">Punica granatum</name>
    <name type="common">Pomegranate</name>
    <dbReference type="NCBI Taxonomy" id="22663"/>
    <lineage>
        <taxon>Eukaryota</taxon>
        <taxon>Viridiplantae</taxon>
        <taxon>Streptophyta</taxon>
        <taxon>Embryophyta</taxon>
        <taxon>Tracheophyta</taxon>
        <taxon>Spermatophyta</taxon>
        <taxon>Magnoliopsida</taxon>
        <taxon>eudicotyledons</taxon>
        <taxon>Gunneridae</taxon>
        <taxon>Pentapetalae</taxon>
        <taxon>rosids</taxon>
        <taxon>malvids</taxon>
        <taxon>Myrtales</taxon>
        <taxon>Lythraceae</taxon>
        <taxon>Punica</taxon>
    </lineage>
</organism>
<name>A0A218W146_PUNGR</name>
<dbReference type="PANTHER" id="PTHR45977">
    <property type="entry name" value="TARGET OF ERK KINASE MPK-1"/>
    <property type="match status" value="1"/>
</dbReference>
<keyword evidence="9" id="KW-0862">Zinc</keyword>
<dbReference type="Gene3D" id="3.30.40.10">
    <property type="entry name" value="Zinc/RING finger domain, C3HC4 (zinc finger)"/>
    <property type="match status" value="1"/>
</dbReference>
<evidence type="ECO:0000256" key="8">
    <source>
        <dbReference type="ARBA" id="ARBA00022786"/>
    </source>
</evidence>
<dbReference type="GO" id="GO:0061630">
    <property type="term" value="F:ubiquitin protein ligase activity"/>
    <property type="evidence" value="ECO:0007669"/>
    <property type="project" value="UniProtKB-EC"/>
</dbReference>
<comment type="caution">
    <text evidence="14">The sequence shown here is derived from an EMBL/GenBank/DDBJ whole genome shotgun (WGS) entry which is preliminary data.</text>
</comment>
<dbReference type="STRING" id="22663.A0A218W146"/>
<dbReference type="GO" id="GO:0000325">
    <property type="term" value="C:plant-type vacuole"/>
    <property type="evidence" value="ECO:0007669"/>
    <property type="project" value="TreeGrafter"/>
</dbReference>
<evidence type="ECO:0000256" key="11">
    <source>
        <dbReference type="ARBA" id="ARBA00023136"/>
    </source>
</evidence>
<dbReference type="Pfam" id="PF17123">
    <property type="entry name" value="zf-RING_11"/>
    <property type="match status" value="1"/>
</dbReference>
<comment type="subcellular location">
    <subcellularLocation>
        <location evidence="2">Membrane</location>
        <topology evidence="2">Multi-pass membrane protein</topology>
    </subcellularLocation>
</comment>
<accession>A0A218W146</accession>
<dbReference type="EMBL" id="PGOL01001226">
    <property type="protein sequence ID" value="PKI59906.1"/>
    <property type="molecule type" value="Genomic_DNA"/>
</dbReference>
<evidence type="ECO:0000256" key="1">
    <source>
        <dbReference type="ARBA" id="ARBA00000900"/>
    </source>
</evidence>
<keyword evidence="6" id="KW-0479">Metal-binding</keyword>
<evidence type="ECO:0000256" key="7">
    <source>
        <dbReference type="ARBA" id="ARBA00022771"/>
    </source>
</evidence>
<feature type="domain" description="RING-type" evidence="13">
    <location>
        <begin position="126"/>
        <end position="169"/>
    </location>
</feature>
<dbReference type="EC" id="2.3.2.27" evidence="3"/>